<name>A0A0C3P7P0_PISTI</name>
<dbReference type="InParanoid" id="A0A0C3P7P0"/>
<protein>
    <submittedName>
        <fullName evidence="1">Uncharacterized protein</fullName>
    </submittedName>
</protein>
<proteinExistence type="predicted"/>
<evidence type="ECO:0000313" key="2">
    <source>
        <dbReference type="Proteomes" id="UP000054217"/>
    </source>
</evidence>
<dbReference type="HOGENOM" id="CLU_1960474_0_0_1"/>
<accession>A0A0C3P7P0</accession>
<dbReference type="Proteomes" id="UP000054217">
    <property type="component" value="Unassembled WGS sequence"/>
</dbReference>
<reference evidence="2" key="2">
    <citation type="submission" date="2015-01" db="EMBL/GenBank/DDBJ databases">
        <title>Evolutionary Origins and Diversification of the Mycorrhizal Mutualists.</title>
        <authorList>
            <consortium name="DOE Joint Genome Institute"/>
            <consortium name="Mycorrhizal Genomics Consortium"/>
            <person name="Kohler A."/>
            <person name="Kuo A."/>
            <person name="Nagy L.G."/>
            <person name="Floudas D."/>
            <person name="Copeland A."/>
            <person name="Barry K.W."/>
            <person name="Cichocki N."/>
            <person name="Veneault-Fourrey C."/>
            <person name="LaButti K."/>
            <person name="Lindquist E.A."/>
            <person name="Lipzen A."/>
            <person name="Lundell T."/>
            <person name="Morin E."/>
            <person name="Murat C."/>
            <person name="Riley R."/>
            <person name="Ohm R."/>
            <person name="Sun H."/>
            <person name="Tunlid A."/>
            <person name="Henrissat B."/>
            <person name="Grigoriev I.V."/>
            <person name="Hibbett D.S."/>
            <person name="Martin F."/>
        </authorList>
    </citation>
    <scope>NUCLEOTIDE SEQUENCE [LARGE SCALE GENOMIC DNA]</scope>
    <source>
        <strain evidence="2">Marx 270</strain>
    </source>
</reference>
<organism evidence="1 2">
    <name type="scientific">Pisolithus tinctorius Marx 270</name>
    <dbReference type="NCBI Taxonomy" id="870435"/>
    <lineage>
        <taxon>Eukaryota</taxon>
        <taxon>Fungi</taxon>
        <taxon>Dikarya</taxon>
        <taxon>Basidiomycota</taxon>
        <taxon>Agaricomycotina</taxon>
        <taxon>Agaricomycetes</taxon>
        <taxon>Agaricomycetidae</taxon>
        <taxon>Boletales</taxon>
        <taxon>Sclerodermatineae</taxon>
        <taxon>Pisolithaceae</taxon>
        <taxon>Pisolithus</taxon>
    </lineage>
</organism>
<reference evidence="1 2" key="1">
    <citation type="submission" date="2014-04" db="EMBL/GenBank/DDBJ databases">
        <authorList>
            <consortium name="DOE Joint Genome Institute"/>
            <person name="Kuo A."/>
            <person name="Kohler A."/>
            <person name="Costa M.D."/>
            <person name="Nagy L.G."/>
            <person name="Floudas D."/>
            <person name="Copeland A."/>
            <person name="Barry K.W."/>
            <person name="Cichocki N."/>
            <person name="Veneault-Fourrey C."/>
            <person name="LaButti K."/>
            <person name="Lindquist E.A."/>
            <person name="Lipzen A."/>
            <person name="Lundell T."/>
            <person name="Morin E."/>
            <person name="Murat C."/>
            <person name="Sun H."/>
            <person name="Tunlid A."/>
            <person name="Henrissat B."/>
            <person name="Grigoriev I.V."/>
            <person name="Hibbett D.S."/>
            <person name="Martin F."/>
            <person name="Nordberg H.P."/>
            <person name="Cantor M.N."/>
            <person name="Hua S.X."/>
        </authorList>
    </citation>
    <scope>NUCLEOTIDE SEQUENCE [LARGE SCALE GENOMIC DNA]</scope>
    <source>
        <strain evidence="1 2">Marx 270</strain>
    </source>
</reference>
<evidence type="ECO:0000313" key="1">
    <source>
        <dbReference type="EMBL" id="KIO03454.1"/>
    </source>
</evidence>
<sequence length="128" mass="14625">MCRRQQLANPNQWRWMQRRRVSEGHVARLSTLSTDLQTSRPPDLSPSHPPTTFVSLMGRSVCYKINSLPISCVSKCSNSRPCRYTDMSTGNDGPKHYGGTNNRSYTLTVCCLSVYPLPLHLLEWRRVL</sequence>
<gene>
    <name evidence="1" type="ORF">M404DRAFT_620500</name>
</gene>
<dbReference type="EMBL" id="KN831976">
    <property type="protein sequence ID" value="KIO03454.1"/>
    <property type="molecule type" value="Genomic_DNA"/>
</dbReference>
<keyword evidence="2" id="KW-1185">Reference proteome</keyword>
<dbReference type="AlphaFoldDB" id="A0A0C3P7P0"/>